<comment type="function">
    <text evidence="12">GDP-Man:Man(3)GlcNAc(2)-PP-Dol alpha-1,2-mannosyltransferase that operates in the biosynthetic pathway of dolichol-linked oligosaccharides, the glycan precursors employed in protein asparagine (N)-glycosylation. The assembly of dolichol-linked oligosaccharides begins on the cytosolic side of the endoplasmic reticulum membrane and finishes in its lumen. The sequential addition of sugars to dolichol pyrophosphate produces dolichol-linked oligosaccharides containing fourteen sugars, including two GlcNAcs, nine mannoses and three glucoses. Once assembled, the oligosaccharide is transferred from the lipid to nascent proteins by oligosaccharyltransferases. Catalyzes, on the cytoplasmic face of the endoplasmic reticulum, the addition of the fourth and fifth mannose residues to the dolichol-linked oligosaccharide chain, to produce Man(5)GlcNAc(2)-PP-dolichol core oligosaccharide.</text>
</comment>
<evidence type="ECO:0000256" key="3">
    <source>
        <dbReference type="ARBA" id="ARBA00012645"/>
    </source>
</evidence>
<evidence type="ECO:0000256" key="8">
    <source>
        <dbReference type="ARBA" id="ARBA00022824"/>
    </source>
</evidence>
<dbReference type="EC" id="2.4.1.131" evidence="3 12"/>
<evidence type="ECO:0000256" key="6">
    <source>
        <dbReference type="ARBA" id="ARBA00022679"/>
    </source>
</evidence>
<dbReference type="STRING" id="1754192.A0A1Y1WRX8"/>
<comment type="subcellular location">
    <subcellularLocation>
        <location evidence="1">Endoplasmic reticulum membrane</location>
        <topology evidence="1">Single-pass membrane protein</topology>
    </subcellularLocation>
</comment>
<evidence type="ECO:0000259" key="14">
    <source>
        <dbReference type="Pfam" id="PF15924"/>
    </source>
</evidence>
<dbReference type="CDD" id="cd03806">
    <property type="entry name" value="GT4_ALG11-like"/>
    <property type="match status" value="1"/>
</dbReference>
<organism evidence="15 16">
    <name type="scientific">Anaeromyces robustus</name>
    <dbReference type="NCBI Taxonomy" id="1754192"/>
    <lineage>
        <taxon>Eukaryota</taxon>
        <taxon>Fungi</taxon>
        <taxon>Fungi incertae sedis</taxon>
        <taxon>Chytridiomycota</taxon>
        <taxon>Chytridiomycota incertae sedis</taxon>
        <taxon>Neocallimastigomycetes</taxon>
        <taxon>Neocallimastigales</taxon>
        <taxon>Neocallimastigaceae</taxon>
        <taxon>Anaeromyces</taxon>
    </lineage>
</organism>
<protein>
    <recommendedName>
        <fullName evidence="4 12">GDP-Man:Man(3)GlcNAc(2)-PP-Dol alpha-1,2-mannosyltransferase</fullName>
        <ecNumber evidence="3 12">2.4.1.131</ecNumber>
    </recommendedName>
</protein>
<keyword evidence="7" id="KW-0812">Transmembrane</keyword>
<comment type="similarity">
    <text evidence="12">Belongs to the glycosyltransferase group 1 family. Glycosyltransferase 4 subfamily.</text>
</comment>
<dbReference type="Pfam" id="PF15924">
    <property type="entry name" value="ALG11_N"/>
    <property type="match status" value="1"/>
</dbReference>
<dbReference type="Proteomes" id="UP000193944">
    <property type="component" value="Unassembled WGS sequence"/>
</dbReference>
<keyword evidence="5 12" id="KW-0328">Glycosyltransferase</keyword>
<feature type="domain" description="ALG11 mannosyltransferase N-terminal" evidence="14">
    <location>
        <begin position="33"/>
        <end position="239"/>
    </location>
</feature>
<evidence type="ECO:0000313" key="16">
    <source>
        <dbReference type="Proteomes" id="UP000193944"/>
    </source>
</evidence>
<evidence type="ECO:0000256" key="12">
    <source>
        <dbReference type="RuleBase" id="RU367051"/>
    </source>
</evidence>
<evidence type="ECO:0000256" key="1">
    <source>
        <dbReference type="ARBA" id="ARBA00004389"/>
    </source>
</evidence>
<evidence type="ECO:0000256" key="11">
    <source>
        <dbReference type="ARBA" id="ARBA00045065"/>
    </source>
</evidence>
<proteinExistence type="inferred from homology"/>
<dbReference type="Gene3D" id="3.40.50.2000">
    <property type="entry name" value="Glycogen Phosphorylase B"/>
    <property type="match status" value="1"/>
</dbReference>
<evidence type="ECO:0000256" key="4">
    <source>
        <dbReference type="ARBA" id="ARBA00022018"/>
    </source>
</evidence>
<feature type="domain" description="Glycosyl transferase family 1" evidence="13">
    <location>
        <begin position="264"/>
        <end position="438"/>
    </location>
</feature>
<evidence type="ECO:0000259" key="13">
    <source>
        <dbReference type="Pfam" id="PF00534"/>
    </source>
</evidence>
<evidence type="ECO:0000313" key="15">
    <source>
        <dbReference type="EMBL" id="ORX76016.1"/>
    </source>
</evidence>
<keyword evidence="10" id="KW-0472">Membrane</keyword>
<reference evidence="15 16" key="2">
    <citation type="submission" date="2016-08" db="EMBL/GenBank/DDBJ databases">
        <title>Pervasive Adenine N6-methylation of Active Genes in Fungi.</title>
        <authorList>
            <consortium name="DOE Joint Genome Institute"/>
            <person name="Mondo S.J."/>
            <person name="Dannebaum R.O."/>
            <person name="Kuo R.C."/>
            <person name="Labutti K."/>
            <person name="Haridas S."/>
            <person name="Kuo A."/>
            <person name="Salamov A."/>
            <person name="Ahrendt S.R."/>
            <person name="Lipzen A."/>
            <person name="Sullivan W."/>
            <person name="Andreopoulos W.B."/>
            <person name="Clum A."/>
            <person name="Lindquist E."/>
            <person name="Daum C."/>
            <person name="Ramamoorthy G.K."/>
            <person name="Gryganskyi A."/>
            <person name="Culley D."/>
            <person name="Magnuson J.K."/>
            <person name="James T.Y."/>
            <person name="O'Malley M.A."/>
            <person name="Stajich J.E."/>
            <person name="Spatafora J.W."/>
            <person name="Visel A."/>
            <person name="Grigoriev I.V."/>
        </authorList>
    </citation>
    <scope>NUCLEOTIDE SEQUENCE [LARGE SCALE GENOMIC DNA]</scope>
    <source>
        <strain evidence="15 16">S4</strain>
    </source>
</reference>
<dbReference type="InterPro" id="IPR038013">
    <property type="entry name" value="ALG11"/>
</dbReference>
<comment type="caution">
    <text evidence="15">The sequence shown here is derived from an EMBL/GenBank/DDBJ whole genome shotgun (WGS) entry which is preliminary data.</text>
</comment>
<keyword evidence="16" id="KW-1185">Reference proteome</keyword>
<dbReference type="InterPro" id="IPR001296">
    <property type="entry name" value="Glyco_trans_1"/>
</dbReference>
<reference evidence="15 16" key="1">
    <citation type="submission" date="2016-08" db="EMBL/GenBank/DDBJ databases">
        <title>A Parts List for Fungal Cellulosomes Revealed by Comparative Genomics.</title>
        <authorList>
            <consortium name="DOE Joint Genome Institute"/>
            <person name="Haitjema C.H."/>
            <person name="Gilmore S.P."/>
            <person name="Henske J.K."/>
            <person name="Solomon K.V."/>
            <person name="De Groot R."/>
            <person name="Kuo A."/>
            <person name="Mondo S.J."/>
            <person name="Salamov A.A."/>
            <person name="Labutti K."/>
            <person name="Zhao Z."/>
            <person name="Chiniquy J."/>
            <person name="Barry K."/>
            <person name="Brewer H.M."/>
            <person name="Purvine S.O."/>
            <person name="Wright A.T."/>
            <person name="Boxma B."/>
            <person name="Van Alen T."/>
            <person name="Hackstein J.H."/>
            <person name="Baker S.E."/>
            <person name="Grigoriev I.V."/>
            <person name="O'Malley M.A."/>
        </authorList>
    </citation>
    <scope>NUCLEOTIDE SEQUENCE [LARGE SCALE GENOMIC DNA]</scope>
    <source>
        <strain evidence="15 16">S4</strain>
    </source>
</reference>
<keyword evidence="9" id="KW-1133">Transmembrane helix</keyword>
<dbReference type="GO" id="GO:0004377">
    <property type="term" value="F:GDP-Man:Man(3)GlcNAc(2)-PP-Dol alpha-1,2-mannosyltransferase activity"/>
    <property type="evidence" value="ECO:0007669"/>
    <property type="project" value="UniProtKB-UniRule"/>
</dbReference>
<name>A0A1Y1WRX8_9FUNG</name>
<accession>A0A1Y1WRX8</accession>
<dbReference type="OrthoDB" id="2276068at2759"/>
<dbReference type="GO" id="GO:0006488">
    <property type="term" value="P:dolichol-linked oligosaccharide biosynthetic process"/>
    <property type="evidence" value="ECO:0007669"/>
    <property type="project" value="EnsemblFungi"/>
</dbReference>
<dbReference type="InterPro" id="IPR031814">
    <property type="entry name" value="ALG11_N"/>
</dbReference>
<comment type="pathway">
    <text evidence="2 12">Protein modification; protein glycosylation.</text>
</comment>
<evidence type="ECO:0000256" key="2">
    <source>
        <dbReference type="ARBA" id="ARBA00004922"/>
    </source>
</evidence>
<evidence type="ECO:0000256" key="10">
    <source>
        <dbReference type="ARBA" id="ARBA00023136"/>
    </source>
</evidence>
<comment type="catalytic activity">
    <reaction evidence="11 12">
        <text>an alpha-D-Man-(1-&gt;3)-[alpha-D-Man-(1-&gt;6)]-beta-D-Man-(1-&gt;4)-beta-D-GlcNAc-(1-&gt;4)-alpha-D-GlcNAc-diphospho-di-trans,poly-cis-dolichol + 2 GDP-alpha-D-mannose = an alpha-D-Man-(1-&gt;2)-alpha-D-Man-(1-&gt;2)-alpha-D-Man-(1-&gt;3)-[alpha-D-Man-(1-&gt;6)]-beta-D-Man-(1-&gt;4)-beta-D-GlcNAc-(1-&gt;4)-alpha-D-GlcNAc-diphospho-di-trans,poly-cis-dolichol + 2 GDP + 2 H(+)</text>
        <dbReference type="Rhea" id="RHEA:29523"/>
        <dbReference type="Rhea" id="RHEA-COMP:19515"/>
        <dbReference type="Rhea" id="RHEA-COMP:19516"/>
        <dbReference type="ChEBI" id="CHEBI:15378"/>
        <dbReference type="ChEBI" id="CHEBI:57527"/>
        <dbReference type="ChEBI" id="CHEBI:58189"/>
        <dbReference type="ChEBI" id="CHEBI:132511"/>
        <dbReference type="ChEBI" id="CHEBI:132515"/>
        <dbReference type="EC" id="2.4.1.131"/>
    </reaction>
    <physiologicalReaction direction="left-to-right" evidence="11 12">
        <dbReference type="Rhea" id="RHEA:29524"/>
    </physiologicalReaction>
</comment>
<evidence type="ECO:0000256" key="9">
    <source>
        <dbReference type="ARBA" id="ARBA00022989"/>
    </source>
</evidence>
<dbReference type="GO" id="GO:0005789">
    <property type="term" value="C:endoplasmic reticulum membrane"/>
    <property type="evidence" value="ECO:0007669"/>
    <property type="project" value="UniProtKB-SubCell"/>
</dbReference>
<evidence type="ECO:0000256" key="7">
    <source>
        <dbReference type="ARBA" id="ARBA00022692"/>
    </source>
</evidence>
<dbReference type="PANTHER" id="PTHR45919:SF1">
    <property type="entry name" value="GDP-MAN:MAN(3)GLCNAC(2)-PP-DOL ALPHA-1,2-MANNOSYLTRANSFERASE"/>
    <property type="match status" value="1"/>
</dbReference>
<sequence>MVKKVVKRGGIIITLPSREDKIKALIKNKEKVKIAFFHPFCYSGGGGEKVLWTAVDTILRNYENFEITIYMKKTELTKKEILEKIKEQFNLDIKENQINFIQLSLWKLTVAETYPVVRLLLQNIGAAITGFEALIKYKPDIFVETVGFGFINPIAKAFFRCHVVSYVHYPSISEDMIKRVANRVEDVTNSQNITTNPVLSTLKLVYYLISKELYSSVGLYTDSVMTNSTWTYNHIKKLWDVPEKTSIVYPPCDTSYLSTFDINNKRERQIISLAQFRPEKAHHIQIEAYAKLLEKHPEYRNDSSKFTKMVLIGGCRNKNDEKIVEDLKSLIKKYDLEKFVTILTNLPYNELCNYLKTSLIGIHTMKDEHFGISNIEFMTSGLITLSNKSAGPLLDIVVPDEDGNKTGFLASTVEEYADCLNEILEMSEEDLVKMRTCARNHVQKKFSIEKFEQGFMDGVLKDL</sequence>
<dbReference type="Pfam" id="PF00534">
    <property type="entry name" value="Glycos_transf_1"/>
    <property type="match status" value="1"/>
</dbReference>
<dbReference type="EMBL" id="MCFG01000323">
    <property type="protein sequence ID" value="ORX76016.1"/>
    <property type="molecule type" value="Genomic_DNA"/>
</dbReference>
<gene>
    <name evidence="15" type="ORF">BCR32DRAFT_329553</name>
</gene>
<keyword evidence="8 12" id="KW-0256">Endoplasmic reticulum</keyword>
<evidence type="ECO:0000256" key="5">
    <source>
        <dbReference type="ARBA" id="ARBA00022676"/>
    </source>
</evidence>
<dbReference type="PANTHER" id="PTHR45919">
    <property type="entry name" value="GDP-MAN:MAN(3)GLCNAC(2)-PP-DOL ALPHA-1,2-MANNOSYLTRANSFERASE"/>
    <property type="match status" value="1"/>
</dbReference>
<keyword evidence="6 12" id="KW-0808">Transferase</keyword>
<dbReference type="UniPathway" id="UPA00378"/>
<dbReference type="SUPFAM" id="SSF53756">
    <property type="entry name" value="UDP-Glycosyltransferase/glycogen phosphorylase"/>
    <property type="match status" value="1"/>
</dbReference>
<dbReference type="AlphaFoldDB" id="A0A1Y1WRX8"/>